<dbReference type="RefSeq" id="WP_191635011.1">
    <property type="nucleotide sequence ID" value="NZ_CABVHP010000003.1"/>
</dbReference>
<evidence type="ECO:0000313" key="2">
    <source>
        <dbReference type="EMBL" id="VVN83983.1"/>
    </source>
</evidence>
<dbReference type="EMBL" id="CABVHP010000003">
    <property type="protein sequence ID" value="VVN83983.1"/>
    <property type="molecule type" value="Genomic_DNA"/>
</dbReference>
<dbReference type="Proteomes" id="UP000326557">
    <property type="component" value="Unassembled WGS sequence"/>
</dbReference>
<gene>
    <name evidence="2" type="ORF">PS704_01322</name>
</gene>
<name>A0A5E7BFR4_PSEFL</name>
<protein>
    <submittedName>
        <fullName evidence="2">Uncharacterized protein</fullName>
    </submittedName>
</protein>
<evidence type="ECO:0000313" key="3">
    <source>
        <dbReference type="Proteomes" id="UP000326557"/>
    </source>
</evidence>
<proteinExistence type="predicted"/>
<reference evidence="2 3" key="1">
    <citation type="submission" date="2019-09" db="EMBL/GenBank/DDBJ databases">
        <authorList>
            <person name="Chandra G."/>
            <person name="Truman W A."/>
        </authorList>
    </citation>
    <scope>NUCLEOTIDE SEQUENCE [LARGE SCALE GENOMIC DNA]</scope>
    <source>
        <strain evidence="2">PS704</strain>
    </source>
</reference>
<accession>A0A5E7BFR4</accession>
<organism evidence="2 3">
    <name type="scientific">Pseudomonas fluorescens</name>
    <dbReference type="NCBI Taxonomy" id="294"/>
    <lineage>
        <taxon>Bacteria</taxon>
        <taxon>Pseudomonadati</taxon>
        <taxon>Pseudomonadota</taxon>
        <taxon>Gammaproteobacteria</taxon>
        <taxon>Pseudomonadales</taxon>
        <taxon>Pseudomonadaceae</taxon>
        <taxon>Pseudomonas</taxon>
    </lineage>
</organism>
<evidence type="ECO:0000256" key="1">
    <source>
        <dbReference type="SAM" id="MobiDB-lite"/>
    </source>
</evidence>
<feature type="region of interest" description="Disordered" evidence="1">
    <location>
        <begin position="42"/>
        <end position="62"/>
    </location>
</feature>
<sequence>MSEQFSSLVSLLDQVLAEQKQQTAILNRMAEQQLLLIQALADDGDEDPDATPSTYMDGTPCR</sequence>
<dbReference type="AlphaFoldDB" id="A0A5E7BFR4"/>